<comment type="caution">
    <text evidence="4">The sequence shown here is derived from an EMBL/GenBank/DDBJ whole genome shotgun (WGS) entry which is preliminary data.</text>
</comment>
<protein>
    <submittedName>
        <fullName evidence="4">Acyl-CoA synthetase (NDP forming)/RimJ/RimL family protein N-acetyltransferase</fullName>
    </submittedName>
</protein>
<gene>
    <name evidence="4" type="ORF">J2S37_001986</name>
</gene>
<dbReference type="SUPFAM" id="SSF52210">
    <property type="entry name" value="Succinyl-CoA synthetase domains"/>
    <property type="match status" value="2"/>
</dbReference>
<dbReference type="Proteomes" id="UP001183619">
    <property type="component" value="Unassembled WGS sequence"/>
</dbReference>
<dbReference type="InterPro" id="IPR013815">
    <property type="entry name" value="ATP_grasp_subdomain_1"/>
</dbReference>
<dbReference type="Gene3D" id="3.30.1490.20">
    <property type="entry name" value="ATP-grasp fold, A domain"/>
    <property type="match status" value="1"/>
</dbReference>
<dbReference type="InterPro" id="IPR016102">
    <property type="entry name" value="Succinyl-CoA_synth-like"/>
</dbReference>
<dbReference type="InterPro" id="IPR016181">
    <property type="entry name" value="Acyl_CoA_acyltransferase"/>
</dbReference>
<feature type="domain" description="ATP-grasp" evidence="2">
    <location>
        <begin position="648"/>
        <end position="684"/>
    </location>
</feature>
<dbReference type="SUPFAM" id="SSF55729">
    <property type="entry name" value="Acyl-CoA N-acyltransferases (Nat)"/>
    <property type="match status" value="1"/>
</dbReference>
<dbReference type="PROSITE" id="PS51186">
    <property type="entry name" value="GNAT"/>
    <property type="match status" value="1"/>
</dbReference>
<dbReference type="PROSITE" id="PS50975">
    <property type="entry name" value="ATP_GRASP"/>
    <property type="match status" value="1"/>
</dbReference>
<dbReference type="Gene3D" id="3.40.50.261">
    <property type="entry name" value="Succinyl-CoA synthetase domains"/>
    <property type="match status" value="1"/>
</dbReference>
<dbReference type="Pfam" id="PF13607">
    <property type="entry name" value="Succ_CoA_lig"/>
    <property type="match status" value="1"/>
</dbReference>
<evidence type="ECO:0000313" key="5">
    <source>
        <dbReference type="Proteomes" id="UP001183619"/>
    </source>
</evidence>
<evidence type="ECO:0000259" key="2">
    <source>
        <dbReference type="PROSITE" id="PS50975"/>
    </source>
</evidence>
<sequence length="860" mass="93119">MSTHLNLSRWEADVILNDGGIATLRPARQSDREAIIEFYSRVSPKSKYLRFFSTHPTLSDDDLRQWLDIDYFDTVTLVLVERERIVATARYQIVEQFLPARVADVSFLVQDDHHGRGAGNILLEHLAQIGRECLVERFFAEVLVENRSMIQVFIRAGYEVKPELEDGFIVVDFPIDATQSSREVMERRELRAEANSIRRLLEPKSVAVVGSVADLQRVAPELLSARFAGQLHIVTHEGEDAVHLRSIVGDVDVVIVTYSSESMEGVLAAAAEKNAAGVIFMAQGPNPAVSESDAVRFVHKARSFGLRALGPAALGVINTDPAVRLNASPAPMPKAGSVGLFTQTAGIATLALSHALDRDCGLSSFISTGSFADVTANDVIQFWADDPRTSVALLSIDQIGNPRKFFRVLRRLALAKHAVVFVPSRALKSARHHHVTGLASASAHALDSVIRQTGAMVVSRRDTMYDIAKYLSMQPVPRGRRVTLISNSAGLNEQMRQSAIRFGLVPTPITVAGDPVQEISAATQRAVESGDADVVLSGIVEINARVLEDFAVAMSGINTQIPLVATMVGFRRPELPESVEFKVPFFPNYADALETVSLVVENAQLRAAARPHPDDEVACGDSAAVQAVVASVLDESPEGRWTTDEETAQILAAYGVSLVPWIAVDSFEQAVEAAEEFGWDVVLKSVHPVVRGRPELNAVIRNIADADMLKIAWSSLENLATIFDLDSMLPVVQPTVSPGASLVVRAIEDPALGPMVSVGPSGIASSLLNDVSWRVPPLRRVDARSMLEGLQSAELLHGPTRLDSVEDVLMRIAALSDDIASIVEVELTPVIAGSRETSVVGARIRIAALAGERDPLARSL</sequence>
<keyword evidence="1" id="KW-0547">Nucleotide-binding</keyword>
<dbReference type="InterPro" id="IPR036291">
    <property type="entry name" value="NAD(P)-bd_dom_sf"/>
</dbReference>
<dbReference type="InterPro" id="IPR032875">
    <property type="entry name" value="Succ_CoA_lig_flav_dom"/>
</dbReference>
<evidence type="ECO:0000259" key="3">
    <source>
        <dbReference type="PROSITE" id="PS51186"/>
    </source>
</evidence>
<feature type="domain" description="N-acetyltransferase" evidence="3">
    <location>
        <begin position="22"/>
        <end position="176"/>
    </location>
</feature>
<evidence type="ECO:0000313" key="4">
    <source>
        <dbReference type="EMBL" id="MDR7355448.1"/>
    </source>
</evidence>
<dbReference type="InterPro" id="IPR011761">
    <property type="entry name" value="ATP-grasp"/>
</dbReference>
<dbReference type="Pfam" id="PF00583">
    <property type="entry name" value="Acetyltransf_1"/>
    <property type="match status" value="1"/>
</dbReference>
<dbReference type="PANTHER" id="PTHR42793:SF1">
    <property type="entry name" value="PEPTIDYL-LYSINE N-ACETYLTRANSFERASE PATZ"/>
    <property type="match status" value="1"/>
</dbReference>
<dbReference type="SUPFAM" id="SSF56059">
    <property type="entry name" value="Glutathione synthetase ATP-binding domain-like"/>
    <property type="match status" value="1"/>
</dbReference>
<evidence type="ECO:0000256" key="1">
    <source>
        <dbReference type="PROSITE-ProRule" id="PRU00409"/>
    </source>
</evidence>
<reference evidence="4 5" key="1">
    <citation type="submission" date="2023-07" db="EMBL/GenBank/DDBJ databases">
        <title>Sequencing the genomes of 1000 actinobacteria strains.</title>
        <authorList>
            <person name="Klenk H.-P."/>
        </authorList>
    </citation>
    <scope>NUCLEOTIDE SEQUENCE [LARGE SCALE GENOMIC DNA]</scope>
    <source>
        <strain evidence="4 5">DSM 44508</strain>
    </source>
</reference>
<accession>A0ABU2BA30</accession>
<dbReference type="Gene3D" id="3.30.470.20">
    <property type="entry name" value="ATP-grasp fold, B domain"/>
    <property type="match status" value="1"/>
</dbReference>
<dbReference type="InterPro" id="IPR000182">
    <property type="entry name" value="GNAT_dom"/>
</dbReference>
<keyword evidence="5" id="KW-1185">Reference proteome</keyword>
<dbReference type="SUPFAM" id="SSF51735">
    <property type="entry name" value="NAD(P)-binding Rossmann-fold domains"/>
    <property type="match status" value="1"/>
</dbReference>
<organism evidence="4 5">
    <name type="scientific">Corynebacterium felinum</name>
    <dbReference type="NCBI Taxonomy" id="131318"/>
    <lineage>
        <taxon>Bacteria</taxon>
        <taxon>Bacillati</taxon>
        <taxon>Actinomycetota</taxon>
        <taxon>Actinomycetes</taxon>
        <taxon>Mycobacteriales</taxon>
        <taxon>Corynebacteriaceae</taxon>
        <taxon>Corynebacterium</taxon>
    </lineage>
</organism>
<name>A0ABU2BA30_9CORY</name>
<dbReference type="Gene3D" id="3.40.630.30">
    <property type="match status" value="1"/>
</dbReference>
<dbReference type="PANTHER" id="PTHR42793">
    <property type="entry name" value="COA BINDING DOMAIN CONTAINING PROTEIN"/>
    <property type="match status" value="1"/>
</dbReference>
<keyword evidence="1" id="KW-0067">ATP-binding</keyword>
<dbReference type="RefSeq" id="WP_277104089.1">
    <property type="nucleotide sequence ID" value="NZ_BAAAJS010000001.1"/>
</dbReference>
<dbReference type="EMBL" id="JAVDYF010000001">
    <property type="protein sequence ID" value="MDR7355448.1"/>
    <property type="molecule type" value="Genomic_DNA"/>
</dbReference>
<dbReference type="Pfam" id="PF13549">
    <property type="entry name" value="ATP-grasp_5"/>
    <property type="match status" value="1"/>
</dbReference>
<proteinExistence type="predicted"/>
<dbReference type="Gene3D" id="3.40.50.720">
    <property type="entry name" value="NAD(P)-binding Rossmann-like Domain"/>
    <property type="match status" value="1"/>
</dbReference>